<dbReference type="Pfam" id="PF00106">
    <property type="entry name" value="adh_short"/>
    <property type="match status" value="1"/>
</dbReference>
<dbReference type="InterPro" id="IPR036291">
    <property type="entry name" value="NAD(P)-bd_dom_sf"/>
</dbReference>
<protein>
    <submittedName>
        <fullName evidence="5">3-oxoacyl-[acyl-carrier protein] reductase</fullName>
    </submittedName>
</protein>
<dbReference type="CDD" id="cd05233">
    <property type="entry name" value="SDR_c"/>
    <property type="match status" value="1"/>
</dbReference>
<proteinExistence type="inferred from homology"/>
<name>A0A1I2IJ88_9BACT</name>
<dbReference type="PROSITE" id="PS00061">
    <property type="entry name" value="ADH_SHORT"/>
    <property type="match status" value="1"/>
</dbReference>
<dbReference type="GO" id="GO:0016491">
    <property type="term" value="F:oxidoreductase activity"/>
    <property type="evidence" value="ECO:0007669"/>
    <property type="project" value="UniProtKB-KW"/>
</dbReference>
<keyword evidence="6" id="KW-1185">Reference proteome</keyword>
<evidence type="ECO:0000313" key="6">
    <source>
        <dbReference type="Proteomes" id="UP000199400"/>
    </source>
</evidence>
<dbReference type="PANTHER" id="PTHR43391">
    <property type="entry name" value="RETINOL DEHYDROGENASE-RELATED"/>
    <property type="match status" value="1"/>
</dbReference>
<dbReference type="PRINTS" id="PR00081">
    <property type="entry name" value="GDHRDH"/>
</dbReference>
<dbReference type="AlphaFoldDB" id="A0A1I2IJ88"/>
<evidence type="ECO:0000256" key="4">
    <source>
        <dbReference type="RuleBase" id="RU000363"/>
    </source>
</evidence>
<dbReference type="RefSeq" id="WP_096331003.1">
    <property type="nucleotide sequence ID" value="NZ_FOMX01000067.1"/>
</dbReference>
<dbReference type="OrthoDB" id="658698at2"/>
<dbReference type="Gene3D" id="3.40.50.720">
    <property type="entry name" value="NAD(P)-binding Rossmann-like Domain"/>
    <property type="match status" value="1"/>
</dbReference>
<dbReference type="EMBL" id="FOMX01000067">
    <property type="protein sequence ID" value="SFF41740.1"/>
    <property type="molecule type" value="Genomic_DNA"/>
</dbReference>
<evidence type="ECO:0000256" key="1">
    <source>
        <dbReference type="ARBA" id="ARBA00006484"/>
    </source>
</evidence>
<accession>A0A1I2IJ88</accession>
<dbReference type="STRING" id="54.SAMN02745121_08731"/>
<dbReference type="InterPro" id="IPR002347">
    <property type="entry name" value="SDR_fam"/>
</dbReference>
<evidence type="ECO:0000256" key="2">
    <source>
        <dbReference type="ARBA" id="ARBA00022857"/>
    </source>
</evidence>
<keyword evidence="2" id="KW-0521">NADP</keyword>
<organism evidence="5 6">
    <name type="scientific">Nannocystis exedens</name>
    <dbReference type="NCBI Taxonomy" id="54"/>
    <lineage>
        <taxon>Bacteria</taxon>
        <taxon>Pseudomonadati</taxon>
        <taxon>Myxococcota</taxon>
        <taxon>Polyangia</taxon>
        <taxon>Nannocystales</taxon>
        <taxon>Nannocystaceae</taxon>
        <taxon>Nannocystis</taxon>
    </lineage>
</organism>
<dbReference type="PANTHER" id="PTHR43391:SF14">
    <property type="entry name" value="DEHYDROGENASE_REDUCTASE SDR FAMILY PROTEIN 7-LIKE"/>
    <property type="match status" value="1"/>
</dbReference>
<keyword evidence="3" id="KW-0560">Oxidoreductase</keyword>
<evidence type="ECO:0000256" key="3">
    <source>
        <dbReference type="ARBA" id="ARBA00023002"/>
    </source>
</evidence>
<gene>
    <name evidence="5" type="ORF">SAMN02745121_08731</name>
</gene>
<evidence type="ECO:0000313" key="5">
    <source>
        <dbReference type="EMBL" id="SFF41740.1"/>
    </source>
</evidence>
<comment type="similarity">
    <text evidence="1 4">Belongs to the short-chain dehydrogenases/reductases (SDR) family.</text>
</comment>
<dbReference type="InterPro" id="IPR020904">
    <property type="entry name" value="Sc_DH/Rdtase_CS"/>
</dbReference>
<dbReference type="PRINTS" id="PR00080">
    <property type="entry name" value="SDRFAMILY"/>
</dbReference>
<dbReference type="SUPFAM" id="SSF51735">
    <property type="entry name" value="NAD(P)-binding Rossmann-fold domains"/>
    <property type="match status" value="1"/>
</dbReference>
<sequence>MLAPQRFFITGCASGIGRHAADVLLAAGHTVFATDVRLEPLQDFAAARGWPGERAHCRGLDVRDPVAWEAVFAEATRVMGGVDVLLNVAGYLKPGYTLECDPLEVDRHLDINTKGVVHGTRTAARHMVARGRGHIINIASLASLAPVPGIALYSASKYAVRAFSLAAAQELRPRGVALTVVCPDAVRTPMLDLQLHYGEAELTFSGSRLLTPDDVVRAIVDEVLPRRPLLLALPRSRALLARIADLFPRTSHWIEPLLRKIGRARQRRMRGEPA</sequence>
<reference evidence="6" key="1">
    <citation type="submission" date="2016-10" db="EMBL/GenBank/DDBJ databases">
        <authorList>
            <person name="Varghese N."/>
            <person name="Submissions S."/>
        </authorList>
    </citation>
    <scope>NUCLEOTIDE SEQUENCE [LARGE SCALE GENOMIC DNA]</scope>
    <source>
        <strain evidence="6">ATCC 25963</strain>
    </source>
</reference>
<dbReference type="Proteomes" id="UP000199400">
    <property type="component" value="Unassembled WGS sequence"/>
</dbReference>